<dbReference type="PANTHER" id="PTHR41317">
    <property type="entry name" value="PD-(D_E)XK NUCLEASE FAMILY TRANSPOSASE"/>
    <property type="match status" value="1"/>
</dbReference>
<dbReference type="NCBIfam" id="TIGR01784">
    <property type="entry name" value="T_den_put_tspse"/>
    <property type="match status" value="1"/>
</dbReference>
<name>A0AAW5IQM5_9BACT</name>
<sequence>MTKDLLISFLNDLLKGEHTITDITFKDKEQLPEAKNMRGIIYDIYCTTDQGQHIIVEMQNRYQEHFVDRSLYYASHAIVKQGVKGEWDYHLAPVYTVCFMNFNIESRSPEKFRTDVCLVDTETGRVFSDNLRMIYLMLPLFTKEEDECETDFERWIFVLKNMSTLERMPFMARNAVFQKLAEIADITALSKEDREKYDESIKVMRDNIAAYKGAIIEGRIEGKKEGKIEMAKIMLMENEPIDKIARYTGLAKEDILKLN</sequence>
<dbReference type="AlphaFoldDB" id="A0AAW5IQM5"/>
<evidence type="ECO:0000313" key="1">
    <source>
        <dbReference type="EMBL" id="MCP9599857.1"/>
    </source>
</evidence>
<evidence type="ECO:0000313" key="2">
    <source>
        <dbReference type="Proteomes" id="UP001204486"/>
    </source>
</evidence>
<gene>
    <name evidence="1" type="ORF">NNC55_07810</name>
</gene>
<dbReference type="Pfam" id="PF12784">
    <property type="entry name" value="PDDEXK_2"/>
    <property type="match status" value="1"/>
</dbReference>
<dbReference type="InterPro" id="IPR010106">
    <property type="entry name" value="RpnA"/>
</dbReference>
<dbReference type="RefSeq" id="WP_254972681.1">
    <property type="nucleotide sequence ID" value="NZ_JANDWK010000015.1"/>
</dbReference>
<protein>
    <submittedName>
        <fullName evidence="1">Rpn family recombination-promoting nuclease/putative transposase</fullName>
    </submittedName>
</protein>
<dbReference type="PANTHER" id="PTHR41317:SF1">
    <property type="entry name" value="PD-(D_E)XK NUCLEASE FAMILY TRANSPOSASE"/>
    <property type="match status" value="1"/>
</dbReference>
<reference evidence="1" key="1">
    <citation type="submission" date="2022-07" db="EMBL/GenBank/DDBJ databases">
        <title>Prevotella copri.</title>
        <authorList>
            <person name="Yang C."/>
        </authorList>
    </citation>
    <scope>NUCLEOTIDE SEQUENCE</scope>
    <source>
        <strain evidence="1">HF1476</strain>
    </source>
</reference>
<dbReference type="EMBL" id="JANDWN010000017">
    <property type="protein sequence ID" value="MCP9599857.1"/>
    <property type="molecule type" value="Genomic_DNA"/>
</dbReference>
<dbReference type="Proteomes" id="UP001204486">
    <property type="component" value="Unassembled WGS sequence"/>
</dbReference>
<comment type="caution">
    <text evidence="1">The sequence shown here is derived from an EMBL/GenBank/DDBJ whole genome shotgun (WGS) entry which is preliminary data.</text>
</comment>
<accession>A0AAW5IQM5</accession>
<proteinExistence type="predicted"/>
<organism evidence="1 2">
    <name type="scientific">Segatella copri</name>
    <dbReference type="NCBI Taxonomy" id="165179"/>
    <lineage>
        <taxon>Bacteria</taxon>
        <taxon>Pseudomonadati</taxon>
        <taxon>Bacteroidota</taxon>
        <taxon>Bacteroidia</taxon>
        <taxon>Bacteroidales</taxon>
        <taxon>Prevotellaceae</taxon>
        <taxon>Segatella</taxon>
    </lineage>
</organism>